<evidence type="ECO:0000313" key="1">
    <source>
        <dbReference type="EMBL" id="WLR98764.1"/>
    </source>
</evidence>
<evidence type="ECO:0000313" key="2">
    <source>
        <dbReference type="Proteomes" id="UP001234585"/>
    </source>
</evidence>
<dbReference type="Proteomes" id="UP001234585">
    <property type="component" value="Chromosome"/>
</dbReference>
<keyword evidence="2" id="KW-1185">Reference proteome</keyword>
<dbReference type="EMBL" id="CP132302">
    <property type="protein sequence ID" value="WLR98764.1"/>
    <property type="molecule type" value="Genomic_DNA"/>
</dbReference>
<sequence>MAYRKGELTPAGVDRDWPFQIARLHSLGTGKQSDVIEVFCANLTLCPRGHSVTWEDEWYQVYCFANREDAEAFLERFGGEWFDPRERGRGHKWHFWYKGKFANKPIRR</sequence>
<proteinExistence type="predicted"/>
<reference evidence="1 2" key="1">
    <citation type="submission" date="2023-08" db="EMBL/GenBank/DDBJ databases">
        <title>Pathogen: clinical or host-associated sample.</title>
        <authorList>
            <person name="Hergert J."/>
            <person name="Casey R."/>
            <person name="Wagner J."/>
            <person name="Young E.L."/>
            <person name="Oakeson K.F."/>
        </authorList>
    </citation>
    <scope>NUCLEOTIDE SEQUENCE [LARGE SCALE GENOMIC DNA]</scope>
    <source>
        <strain evidence="1 2">1760953</strain>
    </source>
</reference>
<organism evidence="1 2">
    <name type="scientific">Shinella sumterensis</name>
    <dbReference type="NCBI Taxonomy" id="1967501"/>
    <lineage>
        <taxon>Bacteria</taxon>
        <taxon>Pseudomonadati</taxon>
        <taxon>Pseudomonadota</taxon>
        <taxon>Alphaproteobacteria</taxon>
        <taxon>Hyphomicrobiales</taxon>
        <taxon>Rhizobiaceae</taxon>
        <taxon>Shinella</taxon>
    </lineage>
</organism>
<protein>
    <submittedName>
        <fullName evidence="1">Uncharacterized protein</fullName>
    </submittedName>
</protein>
<dbReference type="AlphaFoldDB" id="A0AA50H9B3"/>
<accession>A0AA50H9B3</accession>
<name>A0AA50H9B3_9HYPH</name>
<gene>
    <name evidence="1" type="ORF">Q9313_07005</name>
</gene>
<dbReference type="RefSeq" id="WP_306038393.1">
    <property type="nucleotide sequence ID" value="NZ_CP132302.1"/>
</dbReference>